<organism evidence="2 3">
    <name type="scientific">Paracoccus chinensis</name>
    <dbReference type="NCBI Taxonomy" id="525640"/>
    <lineage>
        <taxon>Bacteria</taxon>
        <taxon>Pseudomonadati</taxon>
        <taxon>Pseudomonadota</taxon>
        <taxon>Alphaproteobacteria</taxon>
        <taxon>Rhodobacterales</taxon>
        <taxon>Paracoccaceae</taxon>
        <taxon>Paracoccus</taxon>
    </lineage>
</organism>
<protein>
    <submittedName>
        <fullName evidence="2">Uncharacterized protein</fullName>
    </submittedName>
</protein>
<evidence type="ECO:0000256" key="1">
    <source>
        <dbReference type="SAM" id="MobiDB-lite"/>
    </source>
</evidence>
<evidence type="ECO:0000313" key="3">
    <source>
        <dbReference type="Proteomes" id="UP000199555"/>
    </source>
</evidence>
<keyword evidence="3" id="KW-1185">Reference proteome</keyword>
<name>A0A1G9H9M0_9RHOB</name>
<sequence length="142" mass="15641">MLANPENRRIENTGENRDVANLSRGGAKENPGALAGATGTNQNSFWSWFDHNLKRQAAASALVSALMNCSAQDRVSFLETMLDAIEPDWRALALIDDMQDARWWAASASDRQRKAMALASYEAMPEPARRSFVAYITGARHG</sequence>
<dbReference type="STRING" id="525640.SAMN04487971_10679"/>
<dbReference type="Proteomes" id="UP000199555">
    <property type="component" value="Unassembled WGS sequence"/>
</dbReference>
<dbReference type="AlphaFoldDB" id="A0A1G9H9M0"/>
<accession>A0A1G9H9M0</accession>
<evidence type="ECO:0000313" key="2">
    <source>
        <dbReference type="EMBL" id="SDL09474.1"/>
    </source>
</evidence>
<feature type="region of interest" description="Disordered" evidence="1">
    <location>
        <begin position="1"/>
        <end position="38"/>
    </location>
</feature>
<feature type="compositionally biased region" description="Basic and acidic residues" evidence="1">
    <location>
        <begin position="1"/>
        <end position="18"/>
    </location>
</feature>
<dbReference type="EMBL" id="FNGE01000006">
    <property type="protein sequence ID" value="SDL09474.1"/>
    <property type="molecule type" value="Genomic_DNA"/>
</dbReference>
<gene>
    <name evidence="2" type="ORF">SAMN04487971_10679</name>
</gene>
<reference evidence="3" key="1">
    <citation type="submission" date="2016-10" db="EMBL/GenBank/DDBJ databases">
        <authorList>
            <person name="Varghese N."/>
            <person name="Submissions S."/>
        </authorList>
    </citation>
    <scope>NUCLEOTIDE SEQUENCE [LARGE SCALE GENOMIC DNA]</scope>
    <source>
        <strain evidence="3">CGMCC 1.7655</strain>
    </source>
</reference>
<proteinExistence type="predicted"/>
<dbReference type="RefSeq" id="WP_245688743.1">
    <property type="nucleotide sequence ID" value="NZ_FNGE01000006.1"/>
</dbReference>